<dbReference type="AlphaFoldDB" id="A0A6P9A7F4"/>
<reference evidence="3" key="1">
    <citation type="submission" date="2025-08" db="UniProtKB">
        <authorList>
            <consortium name="RefSeq"/>
        </authorList>
    </citation>
    <scope>IDENTIFICATION</scope>
    <source>
        <tissue evidence="3">Total insect</tissue>
    </source>
</reference>
<dbReference type="InterPro" id="IPR038586">
    <property type="entry name" value="Tctex-1-like_sf"/>
</dbReference>
<proteinExistence type="inferred from homology"/>
<dbReference type="Pfam" id="PF03645">
    <property type="entry name" value="Tctex-1"/>
    <property type="match status" value="1"/>
</dbReference>
<organism evidence="3">
    <name type="scientific">Thrips palmi</name>
    <name type="common">Melon thrips</name>
    <dbReference type="NCBI Taxonomy" id="161013"/>
    <lineage>
        <taxon>Eukaryota</taxon>
        <taxon>Metazoa</taxon>
        <taxon>Ecdysozoa</taxon>
        <taxon>Arthropoda</taxon>
        <taxon>Hexapoda</taxon>
        <taxon>Insecta</taxon>
        <taxon>Pterygota</taxon>
        <taxon>Neoptera</taxon>
        <taxon>Paraneoptera</taxon>
        <taxon>Thysanoptera</taxon>
        <taxon>Terebrantia</taxon>
        <taxon>Thripoidea</taxon>
        <taxon>Thripidae</taxon>
        <taxon>Thrips</taxon>
    </lineage>
</organism>
<dbReference type="GO" id="GO:0005868">
    <property type="term" value="C:cytoplasmic dynein complex"/>
    <property type="evidence" value="ECO:0007669"/>
    <property type="project" value="TreeGrafter"/>
</dbReference>
<protein>
    <submittedName>
        <fullName evidence="3">Dynein light chain Tctex-type 1-like</fullName>
    </submittedName>
</protein>
<dbReference type="InterPro" id="IPR005334">
    <property type="entry name" value="Tctex-1-like"/>
</dbReference>
<evidence type="ECO:0000256" key="1">
    <source>
        <dbReference type="ARBA" id="ARBA00005361"/>
    </source>
</evidence>
<name>A0A6P9A7F4_THRPL</name>
<accession>A0A6P9A7F4</accession>
<dbReference type="InParanoid" id="A0A6P9A7F4"/>
<dbReference type="Gene3D" id="3.30.1140.40">
    <property type="entry name" value="Tctex-1"/>
    <property type="match status" value="1"/>
</dbReference>
<dbReference type="OrthoDB" id="10059120at2759"/>
<comment type="similarity">
    <text evidence="1">Belongs to the dynein light chain Tctex-type family.</text>
</comment>
<dbReference type="PANTHER" id="PTHR21255">
    <property type="entry name" value="T-COMPLEX-ASSOCIATED-TESTIS-EXPRESSED 1/ DYNEIN LIGHT CHAIN"/>
    <property type="match status" value="1"/>
</dbReference>
<dbReference type="GO" id="GO:0005737">
    <property type="term" value="C:cytoplasm"/>
    <property type="evidence" value="ECO:0007669"/>
    <property type="project" value="TreeGrafter"/>
</dbReference>
<dbReference type="GO" id="GO:0045505">
    <property type="term" value="F:dynein intermediate chain binding"/>
    <property type="evidence" value="ECO:0007669"/>
    <property type="project" value="TreeGrafter"/>
</dbReference>
<gene>
    <name evidence="3" type="primary">LOC117652848</name>
</gene>
<dbReference type="KEGG" id="tpal:117652848"/>
<dbReference type="RefSeq" id="XP_034253898.1">
    <property type="nucleotide sequence ID" value="XM_034398007.1"/>
</dbReference>
<dbReference type="CDD" id="cd21455">
    <property type="entry name" value="DLC-like_DYNLT1_DYNLT3"/>
    <property type="match status" value="1"/>
</dbReference>
<dbReference type="Proteomes" id="UP000515158">
    <property type="component" value="Unplaced"/>
</dbReference>
<sequence>MATELDDDERFSNDEVSSIINECISNVLGEKSFSNEKAAVWSSSIASACIANLNKLNKPYKYTMTCSIMQKNGAGVHSASSCYWDNSNDAVCSVPWENDTIHCIVNVFGFAV</sequence>
<evidence type="ECO:0000313" key="2">
    <source>
        <dbReference type="Proteomes" id="UP000515158"/>
    </source>
</evidence>
<evidence type="ECO:0000313" key="3">
    <source>
        <dbReference type="RefSeq" id="XP_034253898.1"/>
    </source>
</evidence>
<keyword evidence="2" id="KW-1185">Reference proteome</keyword>
<dbReference type="GO" id="GO:0007018">
    <property type="term" value="P:microtubule-based movement"/>
    <property type="evidence" value="ECO:0007669"/>
    <property type="project" value="TreeGrafter"/>
</dbReference>
<dbReference type="GeneID" id="117652848"/>
<dbReference type="PANTHER" id="PTHR21255:SF4">
    <property type="entry name" value="DYNEIN LIGHT CHAIN TCTEX-TYPE"/>
    <property type="match status" value="1"/>
</dbReference>